<accession>A0ABM7IFN8</accession>
<keyword evidence="2" id="KW-1185">Reference proteome</keyword>
<name>A0ABM7IFN8_9MYCO</name>
<protein>
    <submittedName>
        <fullName evidence="1">Uncharacterized protein</fullName>
    </submittedName>
</protein>
<dbReference type="EMBL" id="AP022577">
    <property type="protein sequence ID" value="BBX85560.1"/>
    <property type="molecule type" value="Genomic_DNA"/>
</dbReference>
<organism evidence="1 2">
    <name type="scientific">Mycolicibacterium aubagnense</name>
    <dbReference type="NCBI Taxonomy" id="319707"/>
    <lineage>
        <taxon>Bacteria</taxon>
        <taxon>Bacillati</taxon>
        <taxon>Actinomycetota</taxon>
        <taxon>Actinomycetes</taxon>
        <taxon>Mycobacteriales</taxon>
        <taxon>Mycobacteriaceae</taxon>
        <taxon>Mycolicibacterium</taxon>
    </lineage>
</organism>
<gene>
    <name evidence="1" type="ORF">MAUB_34330</name>
</gene>
<dbReference type="Proteomes" id="UP000465609">
    <property type="component" value="Chromosome"/>
</dbReference>
<evidence type="ECO:0000313" key="1">
    <source>
        <dbReference type="EMBL" id="BBX85560.1"/>
    </source>
</evidence>
<reference evidence="1 2" key="1">
    <citation type="journal article" date="2019" name="Emerg. Microbes Infect.">
        <title>Comprehensive subspecies identification of 175 nontuberculous mycobacteria species based on 7547 genomic profiles.</title>
        <authorList>
            <person name="Matsumoto Y."/>
            <person name="Kinjo T."/>
            <person name="Motooka D."/>
            <person name="Nabeya D."/>
            <person name="Jung N."/>
            <person name="Uechi K."/>
            <person name="Horii T."/>
            <person name="Iida T."/>
            <person name="Fujita J."/>
            <person name="Nakamura S."/>
        </authorList>
    </citation>
    <scope>NUCLEOTIDE SEQUENCE [LARGE SCALE GENOMIC DNA]</scope>
    <source>
        <strain evidence="1 2">JCM 15296</strain>
    </source>
</reference>
<proteinExistence type="predicted"/>
<evidence type="ECO:0000313" key="2">
    <source>
        <dbReference type="Proteomes" id="UP000465609"/>
    </source>
</evidence>
<sequence length="182" mass="20198">MVHSPGYSLPDRWDPPSDRVRELMRQAAKIVIHTRQTFYDEVSRLSLTSNLMASVSGHSLADDPIAAEAITRSNRSNQLHWAAANISHPGEPVPANTDAETLAIARYLVRRGISEAAMVETYRLAQSISVWMKVVYRLTSDPRTCGSCSKCLKDRSPCSWARRFRCTAKCGLSVTISPARPP</sequence>